<comment type="caution">
    <text evidence="4">The sequence shown here is derived from an EMBL/GenBank/DDBJ whole genome shotgun (WGS) entry which is preliminary data.</text>
</comment>
<dbReference type="Pfam" id="PF00437">
    <property type="entry name" value="T2SSE"/>
    <property type="match status" value="1"/>
</dbReference>
<dbReference type="Gene3D" id="3.40.50.300">
    <property type="entry name" value="P-loop containing nucleotide triphosphate hydrolases"/>
    <property type="match status" value="1"/>
</dbReference>
<feature type="compositionally biased region" description="Low complexity" evidence="2">
    <location>
        <begin position="20"/>
        <end position="33"/>
    </location>
</feature>
<name>A0ABR5F1H9_9ACTN</name>
<dbReference type="EMBL" id="JWIO01000029">
    <property type="protein sequence ID" value="KLL10574.1"/>
    <property type="molecule type" value="Genomic_DNA"/>
</dbReference>
<accession>A0ABR5F1H9</accession>
<dbReference type="InterPro" id="IPR050921">
    <property type="entry name" value="T4SS_GSP_E_ATPase"/>
</dbReference>
<dbReference type="PANTHER" id="PTHR30486">
    <property type="entry name" value="TWITCHING MOTILITY PROTEIN PILT"/>
    <property type="match status" value="1"/>
</dbReference>
<evidence type="ECO:0000259" key="3">
    <source>
        <dbReference type="Pfam" id="PF00437"/>
    </source>
</evidence>
<sequence length="479" mass="50837">MTGDLSWTAGNGAGWPDSLTPWTAATAPAARPGRVPGTAADLLRARLRDGLRAALAARLHADEDAGAAGLDGPAREAFALSVLADLAEEHTTAELARGAAVLPPADEQRVLHEVLAEVLGLGGLEPLLADGSIENININGDRVFIRRADGSRERLPGSRERLPSIVGSDGELVGLIRDLAAHAGVEERRWDRGAPLVNFHLPDRSRVCAVMAVTQRPSVSIRRHRLRHVTLAALRANGTLDYGVEALLAALVRARKNIVVAGGTAIGKTTLLLALADQIPPSERLVTVEDVYELGLDADEHAHPDVVAMQVREPNTEGEGAISASDLVRAALRMSPDRVIVGEVRGAEVVPMLNAMSQGNDGSMTTVHSSTSRGVFTRLASYAVQGPERLPLEATNLLIASAIHVVVHLAEPRGERGRRVVSSVREVVDADGTQVITNELYRPGPDRRGVPAAPPSAELLDDLIDVGFDPDLLARGWWG</sequence>
<reference evidence="4 5" key="1">
    <citation type="submission" date="2014-12" db="EMBL/GenBank/DDBJ databases">
        <title>Frankia sp. BMG5.1 draft genome.</title>
        <authorList>
            <person name="Gtari M."/>
            <person name="Ghodhbane-Gtari F."/>
            <person name="Nouioui I."/>
            <person name="Ktari A."/>
            <person name="Hezbri K."/>
            <person name="Mimouni W."/>
            <person name="Sbissi I."/>
            <person name="Ayari A."/>
            <person name="Yamanaka T."/>
            <person name="Normand P."/>
            <person name="Tisa L.S."/>
            <person name="Boudabous A."/>
        </authorList>
    </citation>
    <scope>NUCLEOTIDE SEQUENCE [LARGE SCALE GENOMIC DNA]</scope>
    <source>
        <strain evidence="4 5">BMG5.1</strain>
    </source>
</reference>
<evidence type="ECO:0000256" key="1">
    <source>
        <dbReference type="ARBA" id="ARBA00006611"/>
    </source>
</evidence>
<evidence type="ECO:0000313" key="5">
    <source>
        <dbReference type="Proteomes" id="UP000035425"/>
    </source>
</evidence>
<dbReference type="Proteomes" id="UP000035425">
    <property type="component" value="Unassembled WGS sequence"/>
</dbReference>
<feature type="region of interest" description="Disordered" evidence="2">
    <location>
        <begin position="1"/>
        <end position="33"/>
    </location>
</feature>
<dbReference type="RefSeq" id="WP_047224051.1">
    <property type="nucleotide sequence ID" value="NZ_JWIO01000029.1"/>
</dbReference>
<dbReference type="InterPro" id="IPR001482">
    <property type="entry name" value="T2SS/T4SS_dom"/>
</dbReference>
<dbReference type="CDD" id="cd01130">
    <property type="entry name" value="VirB11-like_ATPase"/>
    <property type="match status" value="1"/>
</dbReference>
<organism evidence="4 5">
    <name type="scientific">Protofrankia coriariae</name>
    <dbReference type="NCBI Taxonomy" id="1562887"/>
    <lineage>
        <taxon>Bacteria</taxon>
        <taxon>Bacillati</taxon>
        <taxon>Actinomycetota</taxon>
        <taxon>Actinomycetes</taxon>
        <taxon>Frankiales</taxon>
        <taxon>Frankiaceae</taxon>
        <taxon>Protofrankia</taxon>
    </lineage>
</organism>
<keyword evidence="5" id="KW-1185">Reference proteome</keyword>
<comment type="similarity">
    <text evidence="1">Belongs to the GSP E family.</text>
</comment>
<feature type="domain" description="Bacterial type II secretion system protein E" evidence="3">
    <location>
        <begin position="211"/>
        <end position="411"/>
    </location>
</feature>
<dbReference type="SUPFAM" id="SSF52540">
    <property type="entry name" value="P-loop containing nucleoside triphosphate hydrolases"/>
    <property type="match status" value="1"/>
</dbReference>
<evidence type="ECO:0000313" key="4">
    <source>
        <dbReference type="EMBL" id="KLL10574.1"/>
    </source>
</evidence>
<gene>
    <name evidence="4" type="ORF">FrCorBMG51_17030</name>
</gene>
<dbReference type="InterPro" id="IPR027417">
    <property type="entry name" value="P-loop_NTPase"/>
</dbReference>
<dbReference type="Gene3D" id="3.30.450.380">
    <property type="match status" value="1"/>
</dbReference>
<dbReference type="PANTHER" id="PTHR30486:SF6">
    <property type="entry name" value="TYPE IV PILUS RETRACTATION ATPASE PILT"/>
    <property type="match status" value="1"/>
</dbReference>
<proteinExistence type="inferred from homology"/>
<protein>
    <submittedName>
        <fullName evidence="4">Type II secretion system protein E</fullName>
    </submittedName>
</protein>
<evidence type="ECO:0000256" key="2">
    <source>
        <dbReference type="SAM" id="MobiDB-lite"/>
    </source>
</evidence>